<dbReference type="AlphaFoldDB" id="A0A2V3IEW4"/>
<dbReference type="OrthoDB" id="10425at2759"/>
<dbReference type="EMBL" id="NBIV01000276">
    <property type="protein sequence ID" value="PXF40629.1"/>
    <property type="molecule type" value="Genomic_DNA"/>
</dbReference>
<keyword evidence="2" id="KW-1185">Reference proteome</keyword>
<evidence type="ECO:0000313" key="1">
    <source>
        <dbReference type="EMBL" id="PXF40629.1"/>
    </source>
</evidence>
<comment type="caution">
    <text evidence="1">The sequence shown here is derived from an EMBL/GenBank/DDBJ whole genome shotgun (WGS) entry which is preliminary data.</text>
</comment>
<accession>A0A2V3IEW4</accession>
<gene>
    <name evidence="1" type="ORF">BWQ96_09660</name>
</gene>
<proteinExistence type="predicted"/>
<dbReference type="Proteomes" id="UP000247409">
    <property type="component" value="Unassembled WGS sequence"/>
</dbReference>
<sequence length="255" mass="28671">MTLSPRRNCSRTAKENKVKTGKLPALAMLLSVLNEDPDDDDLKQAMRSLVVESRVDDNDDEEDPDTVVEREQEVSRQQGSQEVVENRGLNNIFTTVMRPFETVVFGRLMKRGQRVGHVMGSVLGKLMKATEDRRKVCVMANSLGAQVLCGLLNRPHQLPYKIHTIFFVQGAIAKDWFHPGAKYGYVHEVVAGPVLCTYSQRDLLLRNIFGWFHGIAIGFDGTPIGQMIRMKHLHEVADDPYGFGCEAWNNVDGTE</sequence>
<evidence type="ECO:0000313" key="2">
    <source>
        <dbReference type="Proteomes" id="UP000247409"/>
    </source>
</evidence>
<protein>
    <submittedName>
        <fullName evidence="1">Uncharacterized protein</fullName>
    </submittedName>
</protein>
<name>A0A2V3IEW4_9FLOR</name>
<reference evidence="1 2" key="1">
    <citation type="journal article" date="2018" name="Mol. Biol. Evol.">
        <title>Analysis of the draft genome of the red seaweed Gracilariopsis chorda provides insights into genome size evolution in Rhodophyta.</title>
        <authorList>
            <person name="Lee J."/>
            <person name="Yang E.C."/>
            <person name="Graf L."/>
            <person name="Yang J.H."/>
            <person name="Qiu H."/>
            <person name="Zel Zion U."/>
            <person name="Chan C.X."/>
            <person name="Stephens T.G."/>
            <person name="Weber A.P.M."/>
            <person name="Boo G.H."/>
            <person name="Boo S.M."/>
            <person name="Kim K.M."/>
            <person name="Shin Y."/>
            <person name="Jung M."/>
            <person name="Lee S.J."/>
            <person name="Yim H.S."/>
            <person name="Lee J.H."/>
            <person name="Bhattacharya D."/>
            <person name="Yoon H.S."/>
        </authorList>
    </citation>
    <scope>NUCLEOTIDE SEQUENCE [LARGE SCALE GENOMIC DNA]</scope>
    <source>
        <strain evidence="1 2">SKKU-2015</strain>
        <tissue evidence="1">Whole body</tissue>
    </source>
</reference>
<organism evidence="1 2">
    <name type="scientific">Gracilariopsis chorda</name>
    <dbReference type="NCBI Taxonomy" id="448386"/>
    <lineage>
        <taxon>Eukaryota</taxon>
        <taxon>Rhodophyta</taxon>
        <taxon>Florideophyceae</taxon>
        <taxon>Rhodymeniophycidae</taxon>
        <taxon>Gracilariales</taxon>
        <taxon>Gracilariaceae</taxon>
        <taxon>Gracilariopsis</taxon>
    </lineage>
</organism>